<dbReference type="AlphaFoldDB" id="S4XFG2"/>
<evidence type="ECO:0000313" key="4">
    <source>
        <dbReference type="EMBL" id="AGP31872.1"/>
    </source>
</evidence>
<keyword evidence="2 4" id="KW-0503">Monooxygenase</keyword>
<feature type="domain" description="Luciferase-like" evidence="3">
    <location>
        <begin position="1"/>
        <end position="322"/>
    </location>
</feature>
<organism evidence="4 5">
    <name type="scientific">Corynebacterium terpenotabidum Y-11</name>
    <dbReference type="NCBI Taxonomy" id="1200352"/>
    <lineage>
        <taxon>Bacteria</taxon>
        <taxon>Bacillati</taxon>
        <taxon>Actinomycetota</taxon>
        <taxon>Actinomycetes</taxon>
        <taxon>Mycobacteriales</taxon>
        <taxon>Corynebacteriaceae</taxon>
        <taxon>Corynebacterium</taxon>
    </lineage>
</organism>
<dbReference type="PANTHER" id="PTHR30137:SF8">
    <property type="entry name" value="BLR5498 PROTEIN"/>
    <property type="match status" value="1"/>
</dbReference>
<protein>
    <submittedName>
        <fullName evidence="4">Luciferase-like monooxygenase</fullName>
    </submittedName>
</protein>
<dbReference type="Gene3D" id="3.20.20.30">
    <property type="entry name" value="Luciferase-like domain"/>
    <property type="match status" value="1"/>
</dbReference>
<dbReference type="InterPro" id="IPR036661">
    <property type="entry name" value="Luciferase-like_sf"/>
</dbReference>
<name>S4XFG2_9CORY</name>
<dbReference type="InterPro" id="IPR011251">
    <property type="entry name" value="Luciferase-like_dom"/>
</dbReference>
<reference evidence="4 5" key="1">
    <citation type="submission" date="2012-06" db="EMBL/GenBank/DDBJ databases">
        <title>Complete genome sequence of Corynebacterium terpenotabidum Y-11 (=DSM 44721).</title>
        <authorList>
            <person name="Ruckert C."/>
            <person name="Albersmeier A."/>
            <person name="Al-Dilaimi A."/>
            <person name="Szczepanowski R."/>
            <person name="Kalinowski J."/>
        </authorList>
    </citation>
    <scope>NUCLEOTIDE SEQUENCE [LARGE SCALE GENOMIC DNA]</scope>
    <source>
        <strain evidence="4 5">Y-11</strain>
    </source>
</reference>
<dbReference type="HOGENOM" id="CLU_027853_3_0_11"/>
<dbReference type="SUPFAM" id="SSF51679">
    <property type="entry name" value="Bacterial luciferase-like"/>
    <property type="match status" value="1"/>
</dbReference>
<dbReference type="GO" id="GO:0005829">
    <property type="term" value="C:cytosol"/>
    <property type="evidence" value="ECO:0007669"/>
    <property type="project" value="TreeGrafter"/>
</dbReference>
<keyword evidence="5" id="KW-1185">Reference proteome</keyword>
<evidence type="ECO:0000259" key="3">
    <source>
        <dbReference type="Pfam" id="PF00296"/>
    </source>
</evidence>
<dbReference type="InterPro" id="IPR050766">
    <property type="entry name" value="Bact_Lucif_Oxidored"/>
</dbReference>
<evidence type="ECO:0000256" key="2">
    <source>
        <dbReference type="ARBA" id="ARBA00023033"/>
    </source>
</evidence>
<dbReference type="STRING" id="1200352.A606_11165"/>
<dbReference type="GO" id="GO:0016705">
    <property type="term" value="F:oxidoreductase activity, acting on paired donors, with incorporation or reduction of molecular oxygen"/>
    <property type="evidence" value="ECO:0007669"/>
    <property type="project" value="InterPro"/>
</dbReference>
<dbReference type="PANTHER" id="PTHR30137">
    <property type="entry name" value="LUCIFERASE-LIKE MONOOXYGENASE"/>
    <property type="match status" value="1"/>
</dbReference>
<sequence>MRFSLFIHMERWDDSISHEEHWNNLVELVQMAEAGGFGTVWTGEHHSMEYTVAPNPMVSLAALAGKTSTIRLGAGTIIAPFWSPVRAAGETALLDVISGGRAEIGVARGAYQFEFDRMAGGMSAKDGGSYLREIIPAMKKLWEGDYAHDGEHWSFPTSTSVPKPIQKPGPTVWVAARTPETHEFAVANGCNVQVTPLMKDDAEVRDLKDKFDAAVAAAAQNPDAVTGHTPEIMCLRHTFVHSADDPEGWRPGAEAVSRYYRTFSSWAFGKKTPENGFLDPQPLSSVAERPEFDLDSLHRSAMIGTPEEVTARLKTYEDMGYDEYSYWIDNSMTFEEKKASLQLFIDQVVPNFS</sequence>
<evidence type="ECO:0000256" key="1">
    <source>
        <dbReference type="ARBA" id="ARBA00023002"/>
    </source>
</evidence>
<dbReference type="OrthoDB" id="3206024at2"/>
<evidence type="ECO:0000313" key="5">
    <source>
        <dbReference type="Proteomes" id="UP000014809"/>
    </source>
</evidence>
<dbReference type="eggNOG" id="COG2141">
    <property type="taxonomic scope" value="Bacteria"/>
</dbReference>
<gene>
    <name evidence="4" type="ORF">A606_11165</name>
</gene>
<dbReference type="GO" id="GO:0004497">
    <property type="term" value="F:monooxygenase activity"/>
    <property type="evidence" value="ECO:0007669"/>
    <property type="project" value="UniProtKB-KW"/>
</dbReference>
<dbReference type="PATRIC" id="fig|1200352.3.peg.2285"/>
<dbReference type="EMBL" id="CP003696">
    <property type="protein sequence ID" value="AGP31872.1"/>
    <property type="molecule type" value="Genomic_DNA"/>
</dbReference>
<accession>S4XFG2</accession>
<proteinExistence type="predicted"/>
<dbReference type="Proteomes" id="UP000014809">
    <property type="component" value="Chromosome"/>
</dbReference>
<dbReference type="RefSeq" id="WP_020442221.1">
    <property type="nucleotide sequence ID" value="NC_021663.1"/>
</dbReference>
<dbReference type="KEGG" id="cter:A606_11165"/>
<dbReference type="Pfam" id="PF00296">
    <property type="entry name" value="Bac_luciferase"/>
    <property type="match status" value="1"/>
</dbReference>
<keyword evidence="1" id="KW-0560">Oxidoreductase</keyword>